<proteinExistence type="predicted"/>
<dbReference type="PANTHER" id="PTHR14215:SF0">
    <property type="entry name" value="WH2 DOMAIN-CONTAINING PROTEIN"/>
    <property type="match status" value="1"/>
</dbReference>
<dbReference type="GO" id="GO:0005739">
    <property type="term" value="C:mitochondrion"/>
    <property type="evidence" value="ECO:0000318"/>
    <property type="project" value="GO_Central"/>
</dbReference>
<feature type="region of interest" description="Disordered" evidence="1">
    <location>
        <begin position="315"/>
        <end position="367"/>
    </location>
</feature>
<evidence type="ECO:0000256" key="1">
    <source>
        <dbReference type="SAM" id="MobiDB-lite"/>
    </source>
</evidence>
<dbReference type="SUPFAM" id="SSF101447">
    <property type="entry name" value="Formin homology 2 domain (FH2 domain)"/>
    <property type="match status" value="1"/>
</dbReference>
<feature type="region of interest" description="Disordered" evidence="1">
    <location>
        <begin position="100"/>
        <end position="125"/>
    </location>
</feature>
<feature type="region of interest" description="Disordered" evidence="1">
    <location>
        <begin position="242"/>
        <end position="302"/>
    </location>
</feature>
<name>A9UPS9_MONBE</name>
<dbReference type="GO" id="GO:0009060">
    <property type="term" value="P:aerobic respiration"/>
    <property type="evidence" value="ECO:0000318"/>
    <property type="project" value="GO_Central"/>
</dbReference>
<dbReference type="STRING" id="81824.A9UPS9"/>
<dbReference type="EMBL" id="CH991543">
    <property type="protein sequence ID" value="EDQ92476.1"/>
    <property type="molecule type" value="Genomic_DNA"/>
</dbReference>
<dbReference type="InParanoid" id="A9UPS9"/>
<dbReference type="Pfam" id="PF05308">
    <property type="entry name" value="Mito_fiss_reg"/>
    <property type="match status" value="1"/>
</dbReference>
<feature type="compositionally biased region" description="Basic and acidic residues" evidence="1">
    <location>
        <begin position="321"/>
        <end position="340"/>
    </location>
</feature>
<dbReference type="Proteomes" id="UP000001357">
    <property type="component" value="Unassembled WGS sequence"/>
</dbReference>
<protein>
    <submittedName>
        <fullName evidence="2">Uncharacterized protein</fullName>
    </submittedName>
</protein>
<dbReference type="eggNOG" id="ENOG502QUU8">
    <property type="taxonomic scope" value="Eukaryota"/>
</dbReference>
<feature type="compositionally biased region" description="Basic and acidic residues" evidence="1">
    <location>
        <begin position="251"/>
        <end position="262"/>
    </location>
</feature>
<organism evidence="2 3">
    <name type="scientific">Monosiga brevicollis</name>
    <name type="common">Choanoflagellate</name>
    <dbReference type="NCBI Taxonomy" id="81824"/>
    <lineage>
        <taxon>Eukaryota</taxon>
        <taxon>Choanoflagellata</taxon>
        <taxon>Craspedida</taxon>
        <taxon>Salpingoecidae</taxon>
        <taxon>Monosiga</taxon>
    </lineage>
</organism>
<accession>A9UPS9</accession>
<dbReference type="PANTHER" id="PTHR14215">
    <property type="entry name" value="PROTEIN OF UNKNOWN FUNCTION DUF729"/>
    <property type="match status" value="1"/>
</dbReference>
<dbReference type="RefSeq" id="XP_001742238.1">
    <property type="nucleotide sequence ID" value="XM_001742186.1"/>
</dbReference>
<keyword evidence="3" id="KW-1185">Reference proteome</keyword>
<gene>
    <name evidence="2" type="ORF">MONBRDRAFT_35538</name>
</gene>
<dbReference type="KEGG" id="mbr:MONBRDRAFT_35538"/>
<reference evidence="2 3" key="1">
    <citation type="journal article" date="2008" name="Nature">
        <title>The genome of the choanoflagellate Monosiga brevicollis and the origin of metazoans.</title>
        <authorList>
            <consortium name="JGI Sequencing"/>
            <person name="King N."/>
            <person name="Westbrook M.J."/>
            <person name="Young S.L."/>
            <person name="Kuo A."/>
            <person name="Abedin M."/>
            <person name="Chapman J."/>
            <person name="Fairclough S."/>
            <person name="Hellsten U."/>
            <person name="Isogai Y."/>
            <person name="Letunic I."/>
            <person name="Marr M."/>
            <person name="Pincus D."/>
            <person name="Putnam N."/>
            <person name="Rokas A."/>
            <person name="Wright K.J."/>
            <person name="Zuzow R."/>
            <person name="Dirks W."/>
            <person name="Good M."/>
            <person name="Goodstein D."/>
            <person name="Lemons D."/>
            <person name="Li W."/>
            <person name="Lyons J.B."/>
            <person name="Morris A."/>
            <person name="Nichols S."/>
            <person name="Richter D.J."/>
            <person name="Salamov A."/>
            <person name="Bork P."/>
            <person name="Lim W.A."/>
            <person name="Manning G."/>
            <person name="Miller W.T."/>
            <person name="McGinnis W."/>
            <person name="Shapiro H."/>
            <person name="Tjian R."/>
            <person name="Grigoriev I.V."/>
            <person name="Rokhsar D."/>
        </authorList>
    </citation>
    <scope>NUCLEOTIDE SEQUENCE [LARGE SCALE GENOMIC DNA]</scope>
    <source>
        <strain evidence="3">MX1 / ATCC 50154</strain>
    </source>
</reference>
<dbReference type="AlphaFoldDB" id="A9UPS9"/>
<evidence type="ECO:0000313" key="3">
    <source>
        <dbReference type="Proteomes" id="UP000001357"/>
    </source>
</evidence>
<dbReference type="GO" id="GO:0000266">
    <property type="term" value="P:mitochondrial fission"/>
    <property type="evidence" value="ECO:0000318"/>
    <property type="project" value="GO_Central"/>
</dbReference>
<evidence type="ECO:0000313" key="2">
    <source>
        <dbReference type="EMBL" id="EDQ92476.1"/>
    </source>
</evidence>
<sequence length="367" mass="39496">MMLRPFPAPAPGELATVRQYLSLLRLYGRLAPNKNPARLRSQIPVQKHLNDGDEEDALPYVPTLADLARVHAIENGRDNVVYRASRNDMLTHLDRLAAAKADAEATSPRRRGPAMIEPSTPGPDLTHLQNELLRLKSMIADVVVRQDNMHAASPVATGVPAPPPPPAPMMAAGVPPPPPPPPMMAAGGPPPPPPPAPMPGALYKAPASISEIIKKVRAHQAIGNTHSLPFSLPLGTYQAALHSGQQNRKGQKVESKENERPSMADVLKGLGSVKLKSVDRSPGGTPTQRRTSDDSAGGDPASLIAAALKKKFANANSQRGIDWDAHEREMTERKRTEAESKPAFGLHMLRSTNRSPLRPSNRANTQH</sequence>
<dbReference type="InterPro" id="IPR007972">
    <property type="entry name" value="Mtfr1"/>
</dbReference>
<dbReference type="GeneID" id="5887942"/>